<proteinExistence type="predicted"/>
<evidence type="ECO:0000256" key="1">
    <source>
        <dbReference type="SAM" id="Phobius"/>
    </source>
</evidence>
<protein>
    <recommendedName>
        <fullName evidence="4">NADH dehydrogenase subunit 6</fullName>
    </recommendedName>
</protein>
<feature type="transmembrane region" description="Helical" evidence="1">
    <location>
        <begin position="37"/>
        <end position="64"/>
    </location>
</feature>
<feature type="transmembrane region" description="Helical" evidence="1">
    <location>
        <begin position="70"/>
        <end position="94"/>
    </location>
</feature>
<feature type="transmembrane region" description="Helical" evidence="1">
    <location>
        <begin position="115"/>
        <end position="137"/>
    </location>
</feature>
<sequence>MTGVVGLSAIEQRSNINYDKVHDASHIKKPQEAMDKLGVLVSSGISMMSTVFMITGLCLLFGTLADAEGLVQIFVWVTFLNVIIGFLMVLGTAFECLMKTSCILSGMDWLSGSALLVLIVGYLLLWIYFICVANSYVMGIYN</sequence>
<dbReference type="EMBL" id="CAKOGL010000017">
    <property type="protein sequence ID" value="CAH2097213.1"/>
    <property type="molecule type" value="Genomic_DNA"/>
</dbReference>
<dbReference type="Proteomes" id="UP001153954">
    <property type="component" value="Unassembled WGS sequence"/>
</dbReference>
<keyword evidence="1" id="KW-1133">Transmembrane helix</keyword>
<organism evidence="2 3">
    <name type="scientific">Euphydryas editha</name>
    <name type="common">Edith's checkerspot</name>
    <dbReference type="NCBI Taxonomy" id="104508"/>
    <lineage>
        <taxon>Eukaryota</taxon>
        <taxon>Metazoa</taxon>
        <taxon>Ecdysozoa</taxon>
        <taxon>Arthropoda</taxon>
        <taxon>Hexapoda</taxon>
        <taxon>Insecta</taxon>
        <taxon>Pterygota</taxon>
        <taxon>Neoptera</taxon>
        <taxon>Endopterygota</taxon>
        <taxon>Lepidoptera</taxon>
        <taxon>Glossata</taxon>
        <taxon>Ditrysia</taxon>
        <taxon>Papilionoidea</taxon>
        <taxon>Nymphalidae</taxon>
        <taxon>Nymphalinae</taxon>
        <taxon>Euphydryas</taxon>
    </lineage>
</organism>
<comment type="caution">
    <text evidence="2">The sequence shown here is derived from an EMBL/GenBank/DDBJ whole genome shotgun (WGS) entry which is preliminary data.</text>
</comment>
<accession>A0AAU9UDN5</accession>
<evidence type="ECO:0000313" key="3">
    <source>
        <dbReference type="Proteomes" id="UP001153954"/>
    </source>
</evidence>
<evidence type="ECO:0008006" key="4">
    <source>
        <dbReference type="Google" id="ProtNLM"/>
    </source>
</evidence>
<gene>
    <name evidence="2" type="ORF">EEDITHA_LOCUS12465</name>
</gene>
<name>A0AAU9UDN5_EUPED</name>
<keyword evidence="3" id="KW-1185">Reference proteome</keyword>
<evidence type="ECO:0000313" key="2">
    <source>
        <dbReference type="EMBL" id="CAH2097213.1"/>
    </source>
</evidence>
<reference evidence="2" key="1">
    <citation type="submission" date="2022-03" db="EMBL/GenBank/DDBJ databases">
        <authorList>
            <person name="Tunstrom K."/>
        </authorList>
    </citation>
    <scope>NUCLEOTIDE SEQUENCE</scope>
</reference>
<dbReference type="AlphaFoldDB" id="A0AAU9UDN5"/>
<keyword evidence="1" id="KW-0812">Transmembrane</keyword>
<keyword evidence="1" id="KW-0472">Membrane</keyword>